<proteinExistence type="inferred from homology"/>
<dbReference type="InterPro" id="IPR014284">
    <property type="entry name" value="RNA_pol_sigma-70_dom"/>
</dbReference>
<comment type="similarity">
    <text evidence="1">Belongs to the sigma-70 factor family. ECF subfamily.</text>
</comment>
<dbReference type="SUPFAM" id="SSF88946">
    <property type="entry name" value="Sigma2 domain of RNA polymerase sigma factors"/>
    <property type="match status" value="1"/>
</dbReference>
<keyword evidence="2" id="KW-0805">Transcription regulation</keyword>
<gene>
    <name evidence="7" type="ORF">HF577_14470</name>
</gene>
<keyword evidence="5" id="KW-0804">Transcription</keyword>
<dbReference type="Gene3D" id="1.10.10.10">
    <property type="entry name" value="Winged helix-like DNA-binding domain superfamily/Winged helix DNA-binding domain"/>
    <property type="match status" value="1"/>
</dbReference>
<dbReference type="PANTHER" id="PTHR43133">
    <property type="entry name" value="RNA POLYMERASE ECF-TYPE SIGMA FACTO"/>
    <property type="match status" value="1"/>
</dbReference>
<dbReference type="Pfam" id="PF04542">
    <property type="entry name" value="Sigma70_r2"/>
    <property type="match status" value="1"/>
</dbReference>
<feature type="domain" description="RNA polymerase sigma-70 region 2" evidence="6">
    <location>
        <begin position="33"/>
        <end position="96"/>
    </location>
</feature>
<dbReference type="InterPro" id="IPR039425">
    <property type="entry name" value="RNA_pol_sigma-70-like"/>
</dbReference>
<evidence type="ECO:0000256" key="1">
    <source>
        <dbReference type="ARBA" id="ARBA00010641"/>
    </source>
</evidence>
<keyword evidence="4" id="KW-0238">DNA-binding</keyword>
<dbReference type="RefSeq" id="WP_169396358.1">
    <property type="nucleotide sequence ID" value="NZ_BAAAJH010000024.1"/>
</dbReference>
<evidence type="ECO:0000313" key="8">
    <source>
        <dbReference type="Proteomes" id="UP001296706"/>
    </source>
</evidence>
<dbReference type="InterPro" id="IPR013325">
    <property type="entry name" value="RNA_pol_sigma_r2"/>
</dbReference>
<comment type="caution">
    <text evidence="7">The sequence shown here is derived from an EMBL/GenBank/DDBJ whole genome shotgun (WGS) entry which is preliminary data.</text>
</comment>
<sequence>MTASTAPTTQDLRNTDLVALAAQGDNRAWAEIVARYRGLVTAVVRNYRLQDADARDAEQRTWLRLVEHLGSLRDPDRLGGWLSTTASRECLRILREGQGMVALEMDAVPTSDPGVEEQVVDADTAARLWRIVGTLPPRGRTIMNALFADEPRPYAEVARDTGIPIGSLGPSRARLIDRVRRTFDDGAFATAAQ</sequence>
<organism evidence="7 8">
    <name type="scientific">Pseudonocardia xinjiangensis</name>
    <dbReference type="NCBI Taxonomy" id="75289"/>
    <lineage>
        <taxon>Bacteria</taxon>
        <taxon>Bacillati</taxon>
        <taxon>Actinomycetota</taxon>
        <taxon>Actinomycetes</taxon>
        <taxon>Pseudonocardiales</taxon>
        <taxon>Pseudonocardiaceae</taxon>
        <taxon>Pseudonocardia</taxon>
    </lineage>
</organism>
<evidence type="ECO:0000313" key="7">
    <source>
        <dbReference type="EMBL" id="NMH78285.1"/>
    </source>
</evidence>
<evidence type="ECO:0000256" key="3">
    <source>
        <dbReference type="ARBA" id="ARBA00023082"/>
    </source>
</evidence>
<evidence type="ECO:0000259" key="6">
    <source>
        <dbReference type="Pfam" id="PF04542"/>
    </source>
</evidence>
<dbReference type="Proteomes" id="UP001296706">
    <property type="component" value="Unassembled WGS sequence"/>
</dbReference>
<dbReference type="InterPro" id="IPR013324">
    <property type="entry name" value="RNA_pol_sigma_r3/r4-like"/>
</dbReference>
<dbReference type="EMBL" id="JAAXKY010000040">
    <property type="protein sequence ID" value="NMH78285.1"/>
    <property type="molecule type" value="Genomic_DNA"/>
</dbReference>
<evidence type="ECO:0000256" key="4">
    <source>
        <dbReference type="ARBA" id="ARBA00023125"/>
    </source>
</evidence>
<accession>A0ABX1RD30</accession>
<evidence type="ECO:0000256" key="5">
    <source>
        <dbReference type="ARBA" id="ARBA00023163"/>
    </source>
</evidence>
<protein>
    <submittedName>
        <fullName evidence="7">Sigma-70 family RNA polymerase sigma factor</fullName>
    </submittedName>
</protein>
<dbReference type="PANTHER" id="PTHR43133:SF8">
    <property type="entry name" value="RNA POLYMERASE SIGMA FACTOR HI_1459-RELATED"/>
    <property type="match status" value="1"/>
</dbReference>
<name>A0ABX1RD30_9PSEU</name>
<dbReference type="InterPro" id="IPR036388">
    <property type="entry name" value="WH-like_DNA-bd_sf"/>
</dbReference>
<keyword evidence="8" id="KW-1185">Reference proteome</keyword>
<dbReference type="Gene3D" id="1.10.1740.10">
    <property type="match status" value="1"/>
</dbReference>
<keyword evidence="3" id="KW-0731">Sigma factor</keyword>
<dbReference type="InterPro" id="IPR007627">
    <property type="entry name" value="RNA_pol_sigma70_r2"/>
</dbReference>
<reference evidence="7 8" key="1">
    <citation type="submission" date="2020-04" db="EMBL/GenBank/DDBJ databases">
        <authorList>
            <person name="Klaysubun C."/>
            <person name="Duangmal K."/>
            <person name="Lipun K."/>
        </authorList>
    </citation>
    <scope>NUCLEOTIDE SEQUENCE [LARGE SCALE GENOMIC DNA]</scope>
    <source>
        <strain evidence="7 8">JCM 11839</strain>
    </source>
</reference>
<dbReference type="NCBIfam" id="TIGR02937">
    <property type="entry name" value="sigma70-ECF"/>
    <property type="match status" value="1"/>
</dbReference>
<evidence type="ECO:0000256" key="2">
    <source>
        <dbReference type="ARBA" id="ARBA00023015"/>
    </source>
</evidence>
<dbReference type="SUPFAM" id="SSF88659">
    <property type="entry name" value="Sigma3 and sigma4 domains of RNA polymerase sigma factors"/>
    <property type="match status" value="1"/>
</dbReference>